<sequence length="42" mass="5254">MERVTRLLEMRSNKMNANSDIDEFDRSTRYRYALSYTERRMF</sequence>
<evidence type="ECO:0000313" key="1">
    <source>
        <dbReference type="EMBL" id="KUG16270.1"/>
    </source>
</evidence>
<gene>
    <name evidence="1" type="ORF">ASZ90_014057</name>
</gene>
<dbReference type="EMBL" id="LNQE01001504">
    <property type="protein sequence ID" value="KUG16270.1"/>
    <property type="molecule type" value="Genomic_DNA"/>
</dbReference>
<proteinExistence type="predicted"/>
<name>A0A0W8F670_9ZZZZ</name>
<dbReference type="AlphaFoldDB" id="A0A0W8F670"/>
<reference evidence="1" key="1">
    <citation type="journal article" date="2015" name="Proc. Natl. Acad. Sci. U.S.A.">
        <title>Networks of energetic and metabolic interactions define dynamics in microbial communities.</title>
        <authorList>
            <person name="Embree M."/>
            <person name="Liu J.K."/>
            <person name="Al-Bassam M.M."/>
            <person name="Zengler K."/>
        </authorList>
    </citation>
    <scope>NUCLEOTIDE SEQUENCE</scope>
</reference>
<comment type="caution">
    <text evidence="1">The sequence shown here is derived from an EMBL/GenBank/DDBJ whole genome shotgun (WGS) entry which is preliminary data.</text>
</comment>
<organism evidence="1">
    <name type="scientific">hydrocarbon metagenome</name>
    <dbReference type="NCBI Taxonomy" id="938273"/>
    <lineage>
        <taxon>unclassified sequences</taxon>
        <taxon>metagenomes</taxon>
        <taxon>ecological metagenomes</taxon>
    </lineage>
</organism>
<protein>
    <submittedName>
        <fullName evidence="1">Uncharacterized protein</fullName>
    </submittedName>
</protein>
<accession>A0A0W8F670</accession>